<evidence type="ECO:0000313" key="1">
    <source>
        <dbReference type="EMBL" id="KAI8522688.1"/>
    </source>
</evidence>
<proteinExistence type="predicted"/>
<evidence type="ECO:0000313" key="2">
    <source>
        <dbReference type="Proteomes" id="UP001062846"/>
    </source>
</evidence>
<sequence>MEEHRSIIKEVFGESSDSEDDDQQIQLDDPNAEFHSQLVFGKSPSWEPVCQINGLSLCRDLLSHDQQSSLLSAIENEGWFTEASHNQAMRFGDLPRWATELAKLIREVVHFSEQVSELGVIAACDDRDACLLPSNLLWREPLFDQLIVNVYHPGEVGYALLKFYVLLGICAHVDLMRFEDGIAIVSLESSCVMHFTQVESDGGIIENESERDPPMPKIPVYLTPGSVVLMWGEARYHWKHEINRNPGFQKWEGKDIDQKRRTSITLRKLCPDK</sequence>
<protein>
    <submittedName>
        <fullName evidence="1">Uncharacterized protein</fullName>
    </submittedName>
</protein>
<organism evidence="1 2">
    <name type="scientific">Rhododendron molle</name>
    <name type="common">Chinese azalea</name>
    <name type="synonym">Azalea mollis</name>
    <dbReference type="NCBI Taxonomy" id="49168"/>
    <lineage>
        <taxon>Eukaryota</taxon>
        <taxon>Viridiplantae</taxon>
        <taxon>Streptophyta</taxon>
        <taxon>Embryophyta</taxon>
        <taxon>Tracheophyta</taxon>
        <taxon>Spermatophyta</taxon>
        <taxon>Magnoliopsida</taxon>
        <taxon>eudicotyledons</taxon>
        <taxon>Gunneridae</taxon>
        <taxon>Pentapetalae</taxon>
        <taxon>asterids</taxon>
        <taxon>Ericales</taxon>
        <taxon>Ericaceae</taxon>
        <taxon>Ericoideae</taxon>
        <taxon>Rhodoreae</taxon>
        <taxon>Rhododendron</taxon>
    </lineage>
</organism>
<accession>A0ACC0L3B4</accession>
<dbReference type="Proteomes" id="UP001062846">
    <property type="component" value="Chromosome 13"/>
</dbReference>
<dbReference type="EMBL" id="CM046400">
    <property type="protein sequence ID" value="KAI8522688.1"/>
    <property type="molecule type" value="Genomic_DNA"/>
</dbReference>
<gene>
    <name evidence="1" type="ORF">RHMOL_Rhmol13G0016000</name>
</gene>
<reference evidence="1" key="1">
    <citation type="submission" date="2022-02" db="EMBL/GenBank/DDBJ databases">
        <title>Plant Genome Project.</title>
        <authorList>
            <person name="Zhang R.-G."/>
        </authorList>
    </citation>
    <scope>NUCLEOTIDE SEQUENCE</scope>
    <source>
        <strain evidence="1">AT1</strain>
    </source>
</reference>
<name>A0ACC0L3B4_RHOML</name>
<comment type="caution">
    <text evidence="1">The sequence shown here is derived from an EMBL/GenBank/DDBJ whole genome shotgun (WGS) entry which is preliminary data.</text>
</comment>
<keyword evidence="2" id="KW-1185">Reference proteome</keyword>